<proteinExistence type="predicted"/>
<organism evidence="1 2">
    <name type="scientific">Lucilia cuprina</name>
    <name type="common">Green bottle fly</name>
    <name type="synonym">Australian sheep blowfly</name>
    <dbReference type="NCBI Taxonomy" id="7375"/>
    <lineage>
        <taxon>Eukaryota</taxon>
        <taxon>Metazoa</taxon>
        <taxon>Ecdysozoa</taxon>
        <taxon>Arthropoda</taxon>
        <taxon>Hexapoda</taxon>
        <taxon>Insecta</taxon>
        <taxon>Pterygota</taxon>
        <taxon>Neoptera</taxon>
        <taxon>Endopterygota</taxon>
        <taxon>Diptera</taxon>
        <taxon>Brachycera</taxon>
        <taxon>Muscomorpha</taxon>
        <taxon>Oestroidea</taxon>
        <taxon>Calliphoridae</taxon>
        <taxon>Luciliinae</taxon>
        <taxon>Lucilia</taxon>
    </lineage>
</organism>
<accession>A0A0L0C2M6</accession>
<dbReference type="EMBL" id="JRES01000984">
    <property type="protein sequence ID" value="KNC26511.1"/>
    <property type="molecule type" value="Genomic_DNA"/>
</dbReference>
<evidence type="ECO:0000313" key="1">
    <source>
        <dbReference type="EMBL" id="KNC26511.1"/>
    </source>
</evidence>
<comment type="caution">
    <text evidence="1">The sequence shown here is derived from an EMBL/GenBank/DDBJ whole genome shotgun (WGS) entry which is preliminary data.</text>
</comment>
<protein>
    <submittedName>
        <fullName evidence="1">Uncharacterized protein</fullName>
    </submittedName>
</protein>
<dbReference type="AlphaFoldDB" id="A0A0L0C2M6"/>
<name>A0A0L0C2M6_LUCCU</name>
<evidence type="ECO:0000313" key="2">
    <source>
        <dbReference type="Proteomes" id="UP000037069"/>
    </source>
</evidence>
<sequence length="194" mass="21478">MTRRTSSPMYMPEIIFSKTCLPGASGIIQNSTHINLYITSSGNGIFQQLDYVLINHTSTVETLSPGDQQTLGEAQLCQGEGESEAQRQTLLVDVMLVHKVGQTLGDMIKQLCARAQHNMLGNGVDARLHLEVMFLLQMNQQDSEICATKVKCQELATFVAIGQILYVGDETLDIRLLVGLLGQTFFNFMEYTIS</sequence>
<dbReference type="Proteomes" id="UP000037069">
    <property type="component" value="Unassembled WGS sequence"/>
</dbReference>
<keyword evidence="2" id="KW-1185">Reference proteome</keyword>
<reference evidence="1 2" key="1">
    <citation type="journal article" date="2015" name="Nat. Commun.">
        <title>Lucilia cuprina genome unlocks parasitic fly biology to underpin future interventions.</title>
        <authorList>
            <person name="Anstead C.A."/>
            <person name="Korhonen P.K."/>
            <person name="Young N.D."/>
            <person name="Hall R.S."/>
            <person name="Jex A.R."/>
            <person name="Murali S.C."/>
            <person name="Hughes D.S."/>
            <person name="Lee S.F."/>
            <person name="Perry T."/>
            <person name="Stroehlein A.J."/>
            <person name="Ansell B.R."/>
            <person name="Breugelmans B."/>
            <person name="Hofmann A."/>
            <person name="Qu J."/>
            <person name="Dugan S."/>
            <person name="Lee S.L."/>
            <person name="Chao H."/>
            <person name="Dinh H."/>
            <person name="Han Y."/>
            <person name="Doddapaneni H.V."/>
            <person name="Worley K.C."/>
            <person name="Muzny D.M."/>
            <person name="Ioannidis P."/>
            <person name="Waterhouse R.M."/>
            <person name="Zdobnov E.M."/>
            <person name="James P.J."/>
            <person name="Bagnall N.H."/>
            <person name="Kotze A.C."/>
            <person name="Gibbs R.A."/>
            <person name="Richards S."/>
            <person name="Batterham P."/>
            <person name="Gasser R.B."/>
        </authorList>
    </citation>
    <scope>NUCLEOTIDE SEQUENCE [LARGE SCALE GENOMIC DNA]</scope>
    <source>
        <strain evidence="1 2">LS</strain>
        <tissue evidence="1">Full body</tissue>
    </source>
</reference>
<gene>
    <name evidence="1" type="ORF">FF38_08637</name>
</gene>